<sequence>MKKILGYVAMIVVAVAGYVGWTWYSFAAVTPIDPQRGVYGSDDLELWIDLNVMMPGPMRRWACETLRAREREALGGQNSLPPYGCHPDFDPNAKVDIVASMVEANLNNTEYLAKRKNATTQQIEEVKACVRTKVTAGITDDLRAQLTAEIPEGDSIVVLSQMASKADEECLAAAGL</sequence>
<name>A0A918TXD9_9RHOB</name>
<dbReference type="RefSeq" id="WP_189413216.1">
    <property type="nucleotide sequence ID" value="NZ_BMYJ01000013.1"/>
</dbReference>
<accession>A0A918TXD9</accession>
<reference evidence="1" key="1">
    <citation type="journal article" date="2014" name="Int. J. Syst. Evol. Microbiol.">
        <title>Complete genome sequence of Corynebacterium casei LMG S-19264T (=DSM 44701T), isolated from a smear-ripened cheese.</title>
        <authorList>
            <consortium name="US DOE Joint Genome Institute (JGI-PGF)"/>
            <person name="Walter F."/>
            <person name="Albersmeier A."/>
            <person name="Kalinowski J."/>
            <person name="Ruckert C."/>
        </authorList>
    </citation>
    <scope>NUCLEOTIDE SEQUENCE</scope>
    <source>
        <strain evidence="1">KCTC 23310</strain>
    </source>
</reference>
<gene>
    <name evidence="1" type="ORF">GCM10007315_33510</name>
</gene>
<evidence type="ECO:0000313" key="1">
    <source>
        <dbReference type="EMBL" id="GHC66114.1"/>
    </source>
</evidence>
<comment type="caution">
    <text evidence="1">The sequence shown here is derived from an EMBL/GenBank/DDBJ whole genome shotgun (WGS) entry which is preliminary data.</text>
</comment>
<reference evidence="1" key="2">
    <citation type="submission" date="2020-09" db="EMBL/GenBank/DDBJ databases">
        <authorList>
            <person name="Sun Q."/>
            <person name="Kim S."/>
        </authorList>
    </citation>
    <scope>NUCLEOTIDE SEQUENCE</scope>
    <source>
        <strain evidence="1">KCTC 23310</strain>
    </source>
</reference>
<evidence type="ECO:0000313" key="2">
    <source>
        <dbReference type="Proteomes" id="UP000638981"/>
    </source>
</evidence>
<dbReference type="Proteomes" id="UP000638981">
    <property type="component" value="Unassembled WGS sequence"/>
</dbReference>
<proteinExistence type="predicted"/>
<dbReference type="AlphaFoldDB" id="A0A918TXD9"/>
<protein>
    <submittedName>
        <fullName evidence="1">Uncharacterized protein</fullName>
    </submittedName>
</protein>
<dbReference type="EMBL" id="BMYJ01000013">
    <property type="protein sequence ID" value="GHC66114.1"/>
    <property type="molecule type" value="Genomic_DNA"/>
</dbReference>
<keyword evidence="2" id="KW-1185">Reference proteome</keyword>
<organism evidence="1 2">
    <name type="scientific">Neogemmobacter tilapiae</name>
    <dbReference type="NCBI Taxonomy" id="875041"/>
    <lineage>
        <taxon>Bacteria</taxon>
        <taxon>Pseudomonadati</taxon>
        <taxon>Pseudomonadota</taxon>
        <taxon>Alphaproteobacteria</taxon>
        <taxon>Rhodobacterales</taxon>
        <taxon>Paracoccaceae</taxon>
        <taxon>Neogemmobacter</taxon>
    </lineage>
</organism>